<organism evidence="1 2">
    <name type="scientific">Rhodanobacter humi</name>
    <dbReference type="NCBI Taxonomy" id="1888173"/>
    <lineage>
        <taxon>Bacteria</taxon>
        <taxon>Pseudomonadati</taxon>
        <taxon>Pseudomonadota</taxon>
        <taxon>Gammaproteobacteria</taxon>
        <taxon>Lysobacterales</taxon>
        <taxon>Rhodanobacteraceae</taxon>
        <taxon>Rhodanobacter</taxon>
    </lineage>
</organism>
<protein>
    <submittedName>
        <fullName evidence="1">Uncharacterized protein</fullName>
    </submittedName>
</protein>
<proteinExistence type="predicted"/>
<accession>A0ABV4ASR7</accession>
<dbReference type="Proteomes" id="UP001562159">
    <property type="component" value="Unassembled WGS sequence"/>
</dbReference>
<gene>
    <name evidence="1" type="ORF">AB7878_12260</name>
</gene>
<evidence type="ECO:0000313" key="1">
    <source>
        <dbReference type="EMBL" id="MEY2183191.1"/>
    </source>
</evidence>
<comment type="caution">
    <text evidence="1">The sequence shown here is derived from an EMBL/GenBank/DDBJ whole genome shotgun (WGS) entry which is preliminary data.</text>
</comment>
<evidence type="ECO:0000313" key="2">
    <source>
        <dbReference type="Proteomes" id="UP001562159"/>
    </source>
</evidence>
<sequence length="467" mass="47654">MGYLNTSPDDDYNLQTMAQGGNVTTELPGASGLDGMLTAVPKALTAAAGAVGGLAKDTLSNTPIGESVGNAIGSIDALNSSAKQLLGYETMPEFDPQARASANAATAVMQQWAATGEDPRITGALGRTVFGPVKALGIISGATPVIGPWGAAALYGSTEAHDSYQTDVAAGLDPTTAAEKAAVTGATSAAFASVPMFGKTLISKALSGMIVNQALDVGGRAATWGVLKANGYDVAADQQKIFDMDSLRADILMGLAFGVHSHWAETRGIKPADVNPADVDTSAAVLAQNHFERSSTGVAVDPAAANTHVRVMSEALDSVANGDTPKVSADDAQTLAEGTLRDPSHDTAAMITEAAHAELPGFTDAIAPIAEIEPPARAAGEPLGQIPPDAEGKPAPVQFDSPTQYRVDRLTSQYGDMLVPDPDGEPGNTISVSQLTQRMQQELVDADAMGRAHEMAAACFAATGGAS</sequence>
<reference evidence="1 2" key="1">
    <citation type="submission" date="2024-07" db="EMBL/GenBank/DDBJ databases">
        <title>Molecular mechanisms and environmental adaptations of flagellar loss and biofilm growth of Rhodanobacter under environmental stress.</title>
        <authorList>
            <person name="Chen M."/>
        </authorList>
    </citation>
    <scope>NUCLEOTIDE SEQUENCE [LARGE SCALE GENOMIC DNA]</scope>
    <source>
        <strain evidence="1 2">RS22</strain>
    </source>
</reference>
<keyword evidence="2" id="KW-1185">Reference proteome</keyword>
<name>A0ABV4ASR7_9GAMM</name>
<dbReference type="EMBL" id="JBGBPY010000001">
    <property type="protein sequence ID" value="MEY2183191.1"/>
    <property type="molecule type" value="Genomic_DNA"/>
</dbReference>